<proteinExistence type="predicted"/>
<dbReference type="GO" id="GO:0016747">
    <property type="term" value="F:acyltransferase activity, transferring groups other than amino-acyl groups"/>
    <property type="evidence" value="ECO:0007669"/>
    <property type="project" value="InterPro"/>
</dbReference>
<dbReference type="InterPro" id="IPR051531">
    <property type="entry name" value="N-acetyltransferase"/>
</dbReference>
<keyword evidence="3" id="KW-1185">Reference proteome</keyword>
<keyword evidence="2" id="KW-0808">Transferase</keyword>
<dbReference type="SUPFAM" id="SSF55729">
    <property type="entry name" value="Acyl-CoA N-acyltransferases (Nat)"/>
    <property type="match status" value="1"/>
</dbReference>
<dbReference type="Pfam" id="PF13302">
    <property type="entry name" value="Acetyltransf_3"/>
    <property type="match status" value="1"/>
</dbReference>
<dbReference type="EMBL" id="JACHWZ010000007">
    <property type="protein sequence ID" value="MBB3061057.1"/>
    <property type="molecule type" value="Genomic_DNA"/>
</dbReference>
<evidence type="ECO:0000313" key="3">
    <source>
        <dbReference type="Proteomes" id="UP000535937"/>
    </source>
</evidence>
<feature type="domain" description="N-acetyltransferase" evidence="1">
    <location>
        <begin position="12"/>
        <end position="170"/>
    </location>
</feature>
<evidence type="ECO:0000259" key="1">
    <source>
        <dbReference type="PROSITE" id="PS51186"/>
    </source>
</evidence>
<dbReference type="InterPro" id="IPR016181">
    <property type="entry name" value="Acyl_CoA_acyltransferase"/>
</dbReference>
<evidence type="ECO:0000313" key="2">
    <source>
        <dbReference type="EMBL" id="MBB3061057.1"/>
    </source>
</evidence>
<sequence length="189" mass="21878">MNNLIEPQTDRLLLRQWRDEDRTPFAELNADPQVMEYFPAILDRAASDAAVDRLSAHIAEHGWGFWAVERRQDRKFIGFVGLQHAPPELPFSPCVEIGWRLASSYWGRGYASEAANTTLCVVFEELRLREVVSFTALQNIRSQRVMQRLGMREDPQIFEHPRVPADSPLRSHCLYRLNSAEWWDRAAPS</sequence>
<comment type="caution">
    <text evidence="2">The sequence shown here is derived from an EMBL/GenBank/DDBJ whole genome shotgun (WGS) entry which is preliminary data.</text>
</comment>
<dbReference type="Gene3D" id="3.40.630.30">
    <property type="match status" value="1"/>
</dbReference>
<dbReference type="InterPro" id="IPR000182">
    <property type="entry name" value="GNAT_dom"/>
</dbReference>
<accession>A0A7W4WC98</accession>
<dbReference type="AlphaFoldDB" id="A0A7W4WC98"/>
<dbReference type="RefSeq" id="WP_183459101.1">
    <property type="nucleotide sequence ID" value="NZ_JACHWZ010000007.1"/>
</dbReference>
<reference evidence="2 3" key="1">
    <citation type="submission" date="2020-08" db="EMBL/GenBank/DDBJ databases">
        <title>Genomic Encyclopedia of Type Strains, Phase III (KMG-III): the genomes of soil and plant-associated and newly described type strains.</title>
        <authorList>
            <person name="Whitman W."/>
        </authorList>
    </citation>
    <scope>NUCLEOTIDE SEQUENCE [LARGE SCALE GENOMIC DNA]</scope>
    <source>
        <strain evidence="2 3">CECT 8799</strain>
    </source>
</reference>
<gene>
    <name evidence="2" type="ORF">FHS09_001887</name>
</gene>
<dbReference type="PROSITE" id="PS51186">
    <property type="entry name" value="GNAT"/>
    <property type="match status" value="1"/>
</dbReference>
<dbReference type="Proteomes" id="UP000535937">
    <property type="component" value="Unassembled WGS sequence"/>
</dbReference>
<dbReference type="PANTHER" id="PTHR43792">
    <property type="entry name" value="GNAT FAMILY, PUTATIVE (AFU_ORTHOLOGUE AFUA_3G00765)-RELATED-RELATED"/>
    <property type="match status" value="1"/>
</dbReference>
<protein>
    <submittedName>
        <fullName evidence="2">RimJ/RimL family protein N-acetyltransferase</fullName>
    </submittedName>
</protein>
<dbReference type="PANTHER" id="PTHR43792:SF1">
    <property type="entry name" value="N-ACETYLTRANSFERASE DOMAIN-CONTAINING PROTEIN"/>
    <property type="match status" value="1"/>
</dbReference>
<name>A0A7W4WC98_9GAMM</name>
<organism evidence="2 3">
    <name type="scientific">Microbulbifer rhizosphaerae</name>
    <dbReference type="NCBI Taxonomy" id="1562603"/>
    <lineage>
        <taxon>Bacteria</taxon>
        <taxon>Pseudomonadati</taxon>
        <taxon>Pseudomonadota</taxon>
        <taxon>Gammaproteobacteria</taxon>
        <taxon>Cellvibrionales</taxon>
        <taxon>Microbulbiferaceae</taxon>
        <taxon>Microbulbifer</taxon>
    </lineage>
</organism>